<dbReference type="CDD" id="cd06223">
    <property type="entry name" value="PRTases_typeI"/>
    <property type="match status" value="1"/>
</dbReference>
<reference evidence="2 3" key="1">
    <citation type="submission" date="2018-07" db="EMBL/GenBank/DDBJ databases">
        <title>Genome sequence of Rhodococcus rhodnii ATCC 35071 from Rhodnius prolixus.</title>
        <authorList>
            <person name="Patel V."/>
            <person name="Vogel K.J."/>
        </authorList>
    </citation>
    <scope>NUCLEOTIDE SEQUENCE [LARGE SCALE GENOMIC DNA]</scope>
    <source>
        <strain evidence="2 3">ATCC 35071</strain>
    </source>
</reference>
<dbReference type="Gene3D" id="3.30.1310.20">
    <property type="entry name" value="PRTase-like"/>
    <property type="match status" value="1"/>
</dbReference>
<dbReference type="Pfam" id="PF00156">
    <property type="entry name" value="Pribosyltran"/>
    <property type="match status" value="1"/>
</dbReference>
<sequence>MRYANRADAGRNLAGAVTDLRSADERRGRPWVAPLVLALPRGGIPVAAEVARALGAPLDIALVRKLGVPGQPELAMGAIGERGAIVTNDDVVARSRIDDGAWAAVLDAERGELARRSELLRGDRPALDPRGRPVVLVDDGAATGATAIAAITDLEYAGADRVVVALPVATGSAARRLARAATVVSPYVSDALGGVGEAYRDFHQLSDDEARSALGHGHQQGIPGM</sequence>
<name>A0A6P2CGM9_9NOCA</name>
<evidence type="ECO:0000313" key="2">
    <source>
        <dbReference type="EMBL" id="TXG91725.1"/>
    </source>
</evidence>
<dbReference type="Proteomes" id="UP000471120">
    <property type="component" value="Unassembled WGS sequence"/>
</dbReference>
<proteinExistence type="predicted"/>
<feature type="domain" description="Phosphoribosyltransferase" evidence="1">
    <location>
        <begin position="33"/>
        <end position="176"/>
    </location>
</feature>
<keyword evidence="2" id="KW-0808">Transferase</keyword>
<dbReference type="EMBL" id="QRCM01000001">
    <property type="protein sequence ID" value="TXG91725.1"/>
    <property type="molecule type" value="Genomic_DNA"/>
</dbReference>
<gene>
    <name evidence="2" type="ORF">DW322_17930</name>
</gene>
<accession>A0A6P2CGM9</accession>
<dbReference type="SUPFAM" id="SSF53271">
    <property type="entry name" value="PRTase-like"/>
    <property type="match status" value="1"/>
</dbReference>
<dbReference type="InterPro" id="IPR029057">
    <property type="entry name" value="PRTase-like"/>
</dbReference>
<comment type="caution">
    <text evidence="2">The sequence shown here is derived from an EMBL/GenBank/DDBJ whole genome shotgun (WGS) entry which is preliminary data.</text>
</comment>
<keyword evidence="2" id="KW-0328">Glycosyltransferase</keyword>
<dbReference type="GO" id="GO:0016757">
    <property type="term" value="F:glycosyltransferase activity"/>
    <property type="evidence" value="ECO:0007669"/>
    <property type="project" value="UniProtKB-KW"/>
</dbReference>
<dbReference type="Gene3D" id="3.40.50.2020">
    <property type="match status" value="1"/>
</dbReference>
<organism evidence="2 3">
    <name type="scientific">Rhodococcus rhodnii</name>
    <dbReference type="NCBI Taxonomy" id="38312"/>
    <lineage>
        <taxon>Bacteria</taxon>
        <taxon>Bacillati</taxon>
        <taxon>Actinomycetota</taxon>
        <taxon>Actinomycetes</taxon>
        <taxon>Mycobacteriales</taxon>
        <taxon>Nocardiaceae</taxon>
        <taxon>Rhodococcus</taxon>
    </lineage>
</organism>
<evidence type="ECO:0000259" key="1">
    <source>
        <dbReference type="Pfam" id="PF00156"/>
    </source>
</evidence>
<protein>
    <submittedName>
        <fullName evidence="2">Phosphoribosyltransferase</fullName>
    </submittedName>
</protein>
<dbReference type="AlphaFoldDB" id="A0A6P2CGM9"/>
<dbReference type="InterPro" id="IPR000836">
    <property type="entry name" value="PRTase_dom"/>
</dbReference>
<dbReference type="RefSeq" id="WP_010837368.1">
    <property type="nucleotide sequence ID" value="NZ_QRCM01000001.1"/>
</dbReference>
<evidence type="ECO:0000313" key="3">
    <source>
        <dbReference type="Proteomes" id="UP000471120"/>
    </source>
</evidence>